<dbReference type="Gene3D" id="3.90.226.10">
    <property type="entry name" value="2-enoyl-CoA Hydratase, Chain A, domain 1"/>
    <property type="match status" value="1"/>
</dbReference>
<evidence type="ECO:0000256" key="2">
    <source>
        <dbReference type="SAM" id="MobiDB-lite"/>
    </source>
</evidence>
<dbReference type="OrthoDB" id="7225138at2"/>
<dbReference type="Proteomes" id="UP000015524">
    <property type="component" value="Unassembled WGS sequence"/>
</dbReference>
<comment type="similarity">
    <text evidence="1">Belongs to the enoyl-CoA hydratase/isomerase family.</text>
</comment>
<dbReference type="RefSeq" id="WP_021246871.1">
    <property type="nucleotide sequence ID" value="NZ_ATIB01000087.1"/>
</dbReference>
<dbReference type="InterPro" id="IPR001753">
    <property type="entry name" value="Enoyl-CoA_hydra/iso"/>
</dbReference>
<accession>T0G9Z0</accession>
<comment type="caution">
    <text evidence="3">The sequence shown here is derived from an EMBL/GenBank/DDBJ whole genome shotgun (WGS) entry which is preliminary data.</text>
</comment>
<dbReference type="eggNOG" id="COG1024">
    <property type="taxonomic scope" value="Bacteria"/>
</dbReference>
<dbReference type="PANTHER" id="PTHR43802">
    <property type="entry name" value="ENOYL-COA HYDRATASE"/>
    <property type="match status" value="1"/>
</dbReference>
<keyword evidence="4" id="KW-1185">Reference proteome</keyword>
<sequence>MSVSDIVQLEIEGPVAIVTLNRPEALNALSRELSARLAEVFAALHSREDIKVAILTGAGRAFCAGMDLKQLSSGETRLQSADEVEGAGHRRFGIAPFDRPVIAAVNGFAITGGLELAMCCDIRIAAEGARFADTHARVGVIPGGRMSALLSRLVGIGRAKEMSLGGNVIDAATAERWGLVNRVAPPDDLMPICLKLAHDIATADIGYIRLYNRLIEENFETTYAEAVEHEHVTSRNANQTFERSRVDQDAIASRARSN</sequence>
<name>T0G9Z0_9SPHN</name>
<dbReference type="InterPro" id="IPR029045">
    <property type="entry name" value="ClpP/crotonase-like_dom_sf"/>
</dbReference>
<dbReference type="NCBIfam" id="NF004840">
    <property type="entry name" value="PRK06190.1"/>
    <property type="match status" value="1"/>
</dbReference>
<feature type="region of interest" description="Disordered" evidence="2">
    <location>
        <begin position="232"/>
        <end position="258"/>
    </location>
</feature>
<gene>
    <name evidence="3" type="ORF">L485_21730</name>
</gene>
<reference evidence="3 4" key="1">
    <citation type="journal article" date="2013" name="Genome Announc.">
        <title>Draft Genome Sequence of a Hexachlorocyclohexane-Degrading Bacterium, Sphingobium baderi Strain LL03T.</title>
        <authorList>
            <person name="Kaur J."/>
            <person name="Verma H."/>
            <person name="Tripathi C."/>
            <person name="Khurana J.P."/>
            <person name="Lal R."/>
        </authorList>
    </citation>
    <scope>NUCLEOTIDE SEQUENCE [LARGE SCALE GENOMIC DNA]</scope>
    <source>
        <strain evidence="3 4">LL03</strain>
    </source>
</reference>
<dbReference type="Pfam" id="PF00378">
    <property type="entry name" value="ECH_1"/>
    <property type="match status" value="1"/>
</dbReference>
<dbReference type="AlphaFoldDB" id="T0G9Z0"/>
<dbReference type="CDD" id="cd06558">
    <property type="entry name" value="crotonase-like"/>
    <property type="match status" value="1"/>
</dbReference>
<dbReference type="EMBL" id="ATIB01000087">
    <property type="protein sequence ID" value="EQA97486.1"/>
    <property type="molecule type" value="Genomic_DNA"/>
</dbReference>
<dbReference type="GO" id="GO:0003824">
    <property type="term" value="F:catalytic activity"/>
    <property type="evidence" value="ECO:0007669"/>
    <property type="project" value="UniProtKB-ARBA"/>
</dbReference>
<proteinExistence type="inferred from homology"/>
<evidence type="ECO:0008006" key="5">
    <source>
        <dbReference type="Google" id="ProtNLM"/>
    </source>
</evidence>
<evidence type="ECO:0000256" key="1">
    <source>
        <dbReference type="ARBA" id="ARBA00005254"/>
    </source>
</evidence>
<dbReference type="PATRIC" id="fig|1114964.3.peg.4255"/>
<dbReference type="SUPFAM" id="SSF52096">
    <property type="entry name" value="ClpP/crotonase"/>
    <property type="match status" value="1"/>
</dbReference>
<evidence type="ECO:0000313" key="4">
    <source>
        <dbReference type="Proteomes" id="UP000015524"/>
    </source>
</evidence>
<dbReference type="PANTHER" id="PTHR43802:SF1">
    <property type="entry name" value="IP11341P-RELATED"/>
    <property type="match status" value="1"/>
</dbReference>
<organism evidence="3 4">
    <name type="scientific">Sphingobium baderi LL03</name>
    <dbReference type="NCBI Taxonomy" id="1114964"/>
    <lineage>
        <taxon>Bacteria</taxon>
        <taxon>Pseudomonadati</taxon>
        <taxon>Pseudomonadota</taxon>
        <taxon>Alphaproteobacteria</taxon>
        <taxon>Sphingomonadales</taxon>
        <taxon>Sphingomonadaceae</taxon>
        <taxon>Sphingobium</taxon>
    </lineage>
</organism>
<protein>
    <recommendedName>
        <fullName evidence="5">Enoyl-CoA hydratase</fullName>
    </recommendedName>
</protein>
<evidence type="ECO:0000313" key="3">
    <source>
        <dbReference type="EMBL" id="EQA97486.1"/>
    </source>
</evidence>